<dbReference type="Pfam" id="PF00717">
    <property type="entry name" value="Peptidase_S24"/>
    <property type="match status" value="1"/>
</dbReference>
<feature type="domain" description="Peptidase S24/S26A/S26B/S26C" evidence="4">
    <location>
        <begin position="117"/>
        <end position="197"/>
    </location>
</feature>
<dbReference type="Gene3D" id="2.10.109.10">
    <property type="entry name" value="Umud Fragment, subunit A"/>
    <property type="match status" value="1"/>
</dbReference>
<evidence type="ECO:0000256" key="2">
    <source>
        <dbReference type="ARBA" id="ARBA00023125"/>
    </source>
</evidence>
<proteinExistence type="predicted"/>
<dbReference type="PANTHER" id="PTHR40661:SF1">
    <property type="entry name" value="HTH CRO_C1-TYPE DOMAIN-CONTAINING PROTEIN"/>
    <property type="match status" value="1"/>
</dbReference>
<evidence type="ECO:0000256" key="1">
    <source>
        <dbReference type="ARBA" id="ARBA00023015"/>
    </source>
</evidence>
<sequence length="214" mass="24215">MSTISRITQLAENEKITITQLERVIGASKGVLSRASKNDTDIQSKWITSIVENYPSYNAYWLLTGKGDMFKNDTLVVSKNSNIGVPYYDVDFSGGFNAIFNNQTLLPDHNIVFAPFKDAQLWCNVTGNSMAEKINHGDIIALKELPNWEENILFGEIYAVVTEHLRTIKIIRKSDNTGTFKLVPINTLDFDENEVRKTSILRVFEVLGAIKKFF</sequence>
<gene>
    <name evidence="5" type="ORF">L3049_14180</name>
</gene>
<keyword evidence="3" id="KW-0804">Transcription</keyword>
<dbReference type="SUPFAM" id="SSF51306">
    <property type="entry name" value="LexA/Signal peptidase"/>
    <property type="match status" value="1"/>
</dbReference>
<keyword evidence="2" id="KW-0238">DNA-binding</keyword>
<dbReference type="RefSeq" id="WP_275110473.1">
    <property type="nucleotide sequence ID" value="NZ_JAKJSC010000002.1"/>
</dbReference>
<comment type="caution">
    <text evidence="5">The sequence shown here is derived from an EMBL/GenBank/DDBJ whole genome shotgun (WGS) entry which is preliminary data.</text>
</comment>
<reference evidence="5 6" key="1">
    <citation type="submission" date="2022-01" db="EMBL/GenBank/DDBJ databases">
        <title>Labilibaculum sp. nov, a marine bacterium isolated from Antarctica.</title>
        <authorList>
            <person name="Dai W."/>
        </authorList>
    </citation>
    <scope>NUCLEOTIDE SEQUENCE [LARGE SCALE GENOMIC DNA]</scope>
    <source>
        <strain evidence="5 6">DW002</strain>
    </source>
</reference>
<name>A0ABT5VXX3_9BACT</name>
<evidence type="ECO:0000313" key="5">
    <source>
        <dbReference type="EMBL" id="MDE5419144.1"/>
    </source>
</evidence>
<dbReference type="EMBL" id="JAKJSC010000002">
    <property type="protein sequence ID" value="MDE5419144.1"/>
    <property type="molecule type" value="Genomic_DNA"/>
</dbReference>
<dbReference type="Proteomes" id="UP001528920">
    <property type="component" value="Unassembled WGS sequence"/>
</dbReference>
<dbReference type="PANTHER" id="PTHR40661">
    <property type="match status" value="1"/>
</dbReference>
<evidence type="ECO:0000259" key="4">
    <source>
        <dbReference type="Pfam" id="PF00717"/>
    </source>
</evidence>
<evidence type="ECO:0000313" key="6">
    <source>
        <dbReference type="Proteomes" id="UP001528920"/>
    </source>
</evidence>
<evidence type="ECO:0000256" key="3">
    <source>
        <dbReference type="ARBA" id="ARBA00023163"/>
    </source>
</evidence>
<dbReference type="CDD" id="cd06529">
    <property type="entry name" value="S24_LexA-like"/>
    <property type="match status" value="1"/>
</dbReference>
<organism evidence="5 6">
    <name type="scientific">Paralabilibaculum antarcticum</name>
    <dbReference type="NCBI Taxonomy" id="2912572"/>
    <lineage>
        <taxon>Bacteria</taxon>
        <taxon>Pseudomonadati</taxon>
        <taxon>Bacteroidota</taxon>
        <taxon>Bacteroidia</taxon>
        <taxon>Marinilabiliales</taxon>
        <taxon>Marinifilaceae</taxon>
        <taxon>Paralabilibaculum</taxon>
    </lineage>
</organism>
<protein>
    <submittedName>
        <fullName evidence="5">S24 family peptidase</fullName>
    </submittedName>
</protein>
<dbReference type="InterPro" id="IPR015927">
    <property type="entry name" value="Peptidase_S24_S26A/B/C"/>
</dbReference>
<dbReference type="InterPro" id="IPR039418">
    <property type="entry name" value="LexA-like"/>
</dbReference>
<accession>A0ABT5VXX3</accession>
<keyword evidence="1" id="KW-0805">Transcription regulation</keyword>
<keyword evidence="6" id="KW-1185">Reference proteome</keyword>
<dbReference type="InterPro" id="IPR036286">
    <property type="entry name" value="LexA/Signal_pep-like_sf"/>
</dbReference>